<dbReference type="EMBL" id="JAWDGP010005161">
    <property type="protein sequence ID" value="KAK3759185.1"/>
    <property type="molecule type" value="Genomic_DNA"/>
</dbReference>
<dbReference type="Proteomes" id="UP001283361">
    <property type="component" value="Unassembled WGS sequence"/>
</dbReference>
<comment type="caution">
    <text evidence="1">The sequence shown here is derived from an EMBL/GenBank/DDBJ whole genome shotgun (WGS) entry which is preliminary data.</text>
</comment>
<name>A0AAE0YXZ6_9GAST</name>
<gene>
    <name evidence="1" type="ORF">RRG08_028145</name>
</gene>
<dbReference type="AlphaFoldDB" id="A0AAE0YXZ6"/>
<protein>
    <submittedName>
        <fullName evidence="1">Uncharacterized protein</fullName>
    </submittedName>
</protein>
<accession>A0AAE0YXZ6</accession>
<organism evidence="1 2">
    <name type="scientific">Elysia crispata</name>
    <name type="common">lettuce slug</name>
    <dbReference type="NCBI Taxonomy" id="231223"/>
    <lineage>
        <taxon>Eukaryota</taxon>
        <taxon>Metazoa</taxon>
        <taxon>Spiralia</taxon>
        <taxon>Lophotrochozoa</taxon>
        <taxon>Mollusca</taxon>
        <taxon>Gastropoda</taxon>
        <taxon>Heterobranchia</taxon>
        <taxon>Euthyneura</taxon>
        <taxon>Panpulmonata</taxon>
        <taxon>Sacoglossa</taxon>
        <taxon>Placobranchoidea</taxon>
        <taxon>Plakobranchidae</taxon>
        <taxon>Elysia</taxon>
    </lineage>
</organism>
<keyword evidence="2" id="KW-1185">Reference proteome</keyword>
<sequence>MLIYEARLIIETVSAVSLSQHCVRSGNVMCSKPTLTGRFDVRLLGKPRYLHMVIYEASKVNWKMELVAESAVSLSQHCVSSGNVMCSKPTLTGRFDLRLLWETSISTELSIKQGQLKTEFSTGQAAAWLGFEPEHSTNRAWYPTAAVNRAGTTCDEQDISVNLSHKLYREPNGYLAACPVEYRYSSHTN</sequence>
<evidence type="ECO:0000313" key="2">
    <source>
        <dbReference type="Proteomes" id="UP001283361"/>
    </source>
</evidence>
<evidence type="ECO:0000313" key="1">
    <source>
        <dbReference type="EMBL" id="KAK3759185.1"/>
    </source>
</evidence>
<proteinExistence type="predicted"/>
<reference evidence="1" key="1">
    <citation type="journal article" date="2023" name="G3 (Bethesda)">
        <title>A reference genome for the long-term kleptoplast-retaining sea slug Elysia crispata morphotype clarki.</title>
        <authorList>
            <person name="Eastman K.E."/>
            <person name="Pendleton A.L."/>
            <person name="Shaikh M.A."/>
            <person name="Suttiyut T."/>
            <person name="Ogas R."/>
            <person name="Tomko P."/>
            <person name="Gavelis G."/>
            <person name="Widhalm J.R."/>
            <person name="Wisecaver J.H."/>
        </authorList>
    </citation>
    <scope>NUCLEOTIDE SEQUENCE</scope>
    <source>
        <strain evidence="1">ECLA1</strain>
    </source>
</reference>